<gene>
    <name evidence="1" type="ORF">METZ01_LOCUS31979</name>
</gene>
<evidence type="ECO:0000313" key="1">
    <source>
        <dbReference type="EMBL" id="SUZ79125.1"/>
    </source>
</evidence>
<name>A0A381QIH3_9ZZZZ</name>
<sequence length="150" mass="16056">MRTRIVKGLSLLSLSFLGCGDPVPTGPDPLIEPFVGDWAATAFVLTSSVSDQVSIDLIQLGGTFDLNIQPSGSYTAILVYAGLGQTEIGTISVTATTVALNREFPTRKNEVSAYQFVGDTVLILDGDTEFDLDFDGQADPTLAHFELLRK</sequence>
<organism evidence="1">
    <name type="scientific">marine metagenome</name>
    <dbReference type="NCBI Taxonomy" id="408172"/>
    <lineage>
        <taxon>unclassified sequences</taxon>
        <taxon>metagenomes</taxon>
        <taxon>ecological metagenomes</taxon>
    </lineage>
</organism>
<protein>
    <recommendedName>
        <fullName evidence="2">Lipocalin-like domain-containing protein</fullName>
    </recommendedName>
</protein>
<dbReference type="AlphaFoldDB" id="A0A381QIH3"/>
<reference evidence="1" key="1">
    <citation type="submission" date="2018-05" db="EMBL/GenBank/DDBJ databases">
        <authorList>
            <person name="Lanie J.A."/>
            <person name="Ng W.-L."/>
            <person name="Kazmierczak K.M."/>
            <person name="Andrzejewski T.M."/>
            <person name="Davidsen T.M."/>
            <person name="Wayne K.J."/>
            <person name="Tettelin H."/>
            <person name="Glass J.I."/>
            <person name="Rusch D."/>
            <person name="Podicherti R."/>
            <person name="Tsui H.-C.T."/>
            <person name="Winkler M.E."/>
        </authorList>
    </citation>
    <scope>NUCLEOTIDE SEQUENCE</scope>
</reference>
<evidence type="ECO:0008006" key="2">
    <source>
        <dbReference type="Google" id="ProtNLM"/>
    </source>
</evidence>
<proteinExistence type="predicted"/>
<accession>A0A381QIH3</accession>
<dbReference type="PROSITE" id="PS51257">
    <property type="entry name" value="PROKAR_LIPOPROTEIN"/>
    <property type="match status" value="1"/>
</dbReference>
<dbReference type="EMBL" id="UINC01001374">
    <property type="protein sequence ID" value="SUZ79125.1"/>
    <property type="molecule type" value="Genomic_DNA"/>
</dbReference>